<evidence type="ECO:0000259" key="15">
    <source>
        <dbReference type="PROSITE" id="PS51163"/>
    </source>
</evidence>
<dbReference type="AlphaFoldDB" id="A0A0C1IT47"/>
<keyword evidence="5 13" id="KW-0963">Cytoplasm</keyword>
<dbReference type="GO" id="GO:0006450">
    <property type="term" value="P:regulation of translational fidelity"/>
    <property type="evidence" value="ECO:0007669"/>
    <property type="project" value="TreeGrafter"/>
</dbReference>
<evidence type="ECO:0000256" key="9">
    <source>
        <dbReference type="ARBA" id="ARBA00022741"/>
    </source>
</evidence>
<reference evidence="16 17" key="1">
    <citation type="submission" date="2014-11" db="EMBL/GenBank/DDBJ databases">
        <title>Genome sequence of Flavihumibacter solisilvae 3-3.</title>
        <authorList>
            <person name="Zhou G."/>
            <person name="Li M."/>
            <person name="Wang G."/>
        </authorList>
    </citation>
    <scope>NUCLEOTIDE SEQUENCE [LARGE SCALE GENOMIC DNA]</scope>
    <source>
        <strain evidence="16 17">3-3</strain>
    </source>
</reference>
<gene>
    <name evidence="16" type="ORF">OI18_16805</name>
</gene>
<name>A0A0C1IT47_9BACT</name>
<dbReference type="Pfam" id="PF01300">
    <property type="entry name" value="Sua5_yciO_yrdC"/>
    <property type="match status" value="1"/>
</dbReference>
<feature type="binding site" evidence="14">
    <location>
        <position position="54"/>
    </location>
    <ligand>
        <name>ATP</name>
        <dbReference type="ChEBI" id="CHEBI:30616"/>
    </ligand>
</feature>
<feature type="binding site" evidence="14">
    <location>
        <position position="173"/>
    </location>
    <ligand>
        <name>L-threonine</name>
        <dbReference type="ChEBI" id="CHEBI:57926"/>
    </ligand>
</feature>
<dbReference type="PANTHER" id="PTHR17490:SF16">
    <property type="entry name" value="THREONYLCARBAMOYL-AMP SYNTHASE"/>
    <property type="match status" value="1"/>
</dbReference>
<evidence type="ECO:0000313" key="17">
    <source>
        <dbReference type="Proteomes" id="UP000031408"/>
    </source>
</evidence>
<keyword evidence="17" id="KW-1185">Reference proteome</keyword>
<evidence type="ECO:0000313" key="16">
    <source>
        <dbReference type="EMBL" id="KIC93594.1"/>
    </source>
</evidence>
<evidence type="ECO:0000256" key="12">
    <source>
        <dbReference type="ARBA" id="ARBA00048366"/>
    </source>
</evidence>
<evidence type="ECO:0000256" key="1">
    <source>
        <dbReference type="ARBA" id="ARBA00004496"/>
    </source>
</evidence>
<dbReference type="Pfam" id="PF03481">
    <property type="entry name" value="Sua5_C"/>
    <property type="match status" value="1"/>
</dbReference>
<sequence>MTTIGTDIRMAAELLNAGNLVAIPTETVYGLAANALDESAVVRIYSVKNRPQFNPLILHVANIGQLEKLQLRLPAAAQQLAERFSPGPLTYVIPTSPLIPGIVTAGTPAVAIRIPQHPLTLELLRQLDFPLAAPSANPSGYVSPTTAQHVAEQLAGKVSYILDGGTCEVGLESTIISFLEEKPRLLRFGGMPVEAIEAVIGKVDLPESGFVDNPVAPGMLARHYATRHPLLLGDAADLVSRARSQNPGTRIATISLSRTFNAIPATHQFILAEDGNLEEAARKLFHAMRLADTMDIDLIIADKFPDSGLGKAINDRLRRASTPD</sequence>
<evidence type="ECO:0000256" key="8">
    <source>
        <dbReference type="ARBA" id="ARBA00022695"/>
    </source>
</evidence>
<evidence type="ECO:0000256" key="2">
    <source>
        <dbReference type="ARBA" id="ARBA00007663"/>
    </source>
</evidence>
<dbReference type="GO" id="GO:0008033">
    <property type="term" value="P:tRNA processing"/>
    <property type="evidence" value="ECO:0007669"/>
    <property type="project" value="UniProtKB-KW"/>
</dbReference>
<dbReference type="InterPro" id="IPR038385">
    <property type="entry name" value="Sua5/YwlC_C"/>
</dbReference>
<feature type="binding site" evidence="14">
    <location>
        <position position="50"/>
    </location>
    <ligand>
        <name>ATP</name>
        <dbReference type="ChEBI" id="CHEBI:30616"/>
    </ligand>
</feature>
<dbReference type="InterPro" id="IPR006070">
    <property type="entry name" value="Sua5-like_dom"/>
</dbReference>
<dbReference type="SUPFAM" id="SSF55821">
    <property type="entry name" value="YrdC/RibB"/>
    <property type="match status" value="1"/>
</dbReference>
<dbReference type="GO" id="GO:0003725">
    <property type="term" value="F:double-stranded RNA binding"/>
    <property type="evidence" value="ECO:0007669"/>
    <property type="project" value="UniProtKB-UniRule"/>
</dbReference>
<dbReference type="InterPro" id="IPR005145">
    <property type="entry name" value="Sua5_C"/>
</dbReference>
<keyword evidence="10 13" id="KW-0067">ATP-binding</keyword>
<evidence type="ECO:0000256" key="7">
    <source>
        <dbReference type="ARBA" id="ARBA00022694"/>
    </source>
</evidence>
<comment type="subcellular location">
    <subcellularLocation>
        <location evidence="1 13">Cytoplasm</location>
    </subcellularLocation>
</comment>
<evidence type="ECO:0000256" key="6">
    <source>
        <dbReference type="ARBA" id="ARBA00022679"/>
    </source>
</evidence>
<protein>
    <recommendedName>
        <fullName evidence="4 13">Threonylcarbamoyl-AMP synthase</fullName>
        <shortName evidence="13">TC-AMP synthase</shortName>
        <ecNumber evidence="3 13">2.7.7.87</ecNumber>
    </recommendedName>
    <alternativeName>
        <fullName evidence="11 13">L-threonylcarbamoyladenylate synthase</fullName>
    </alternativeName>
</protein>
<dbReference type="Proteomes" id="UP000031408">
    <property type="component" value="Unassembled WGS sequence"/>
</dbReference>
<feature type="binding site" evidence="14">
    <location>
        <position position="113"/>
    </location>
    <ligand>
        <name>L-threonine</name>
        <dbReference type="ChEBI" id="CHEBI:57926"/>
    </ligand>
</feature>
<dbReference type="InterPro" id="IPR010923">
    <property type="entry name" value="T(6)A37_SUA5"/>
</dbReference>
<dbReference type="Gene3D" id="3.40.50.11030">
    <property type="entry name" value="Threonylcarbamoyl-AMP synthase, C-terminal domain"/>
    <property type="match status" value="1"/>
</dbReference>
<dbReference type="GO" id="GO:0061710">
    <property type="term" value="F:L-threonylcarbamoyladenylate synthase"/>
    <property type="evidence" value="ECO:0007669"/>
    <property type="project" value="UniProtKB-EC"/>
</dbReference>
<comment type="catalytic activity">
    <reaction evidence="12 13">
        <text>L-threonine + hydrogencarbonate + ATP = L-threonylcarbamoyladenylate + diphosphate + H2O</text>
        <dbReference type="Rhea" id="RHEA:36407"/>
        <dbReference type="ChEBI" id="CHEBI:15377"/>
        <dbReference type="ChEBI" id="CHEBI:17544"/>
        <dbReference type="ChEBI" id="CHEBI:30616"/>
        <dbReference type="ChEBI" id="CHEBI:33019"/>
        <dbReference type="ChEBI" id="CHEBI:57926"/>
        <dbReference type="ChEBI" id="CHEBI:73682"/>
        <dbReference type="EC" id="2.7.7.87"/>
    </reaction>
</comment>
<feature type="binding site" evidence="14">
    <location>
        <position position="27"/>
    </location>
    <ligand>
        <name>L-threonine</name>
        <dbReference type="ChEBI" id="CHEBI:57926"/>
    </ligand>
</feature>
<feature type="binding site" evidence="14">
    <location>
        <position position="135"/>
    </location>
    <ligand>
        <name>ATP</name>
        <dbReference type="ChEBI" id="CHEBI:30616"/>
    </ligand>
</feature>
<dbReference type="InterPro" id="IPR050156">
    <property type="entry name" value="TC-AMP_synthase_SUA5"/>
</dbReference>
<keyword evidence="7 13" id="KW-0819">tRNA processing</keyword>
<evidence type="ECO:0000256" key="11">
    <source>
        <dbReference type="ARBA" id="ARBA00029774"/>
    </source>
</evidence>
<dbReference type="PANTHER" id="PTHR17490">
    <property type="entry name" value="SUA5"/>
    <property type="match status" value="1"/>
</dbReference>
<dbReference type="PROSITE" id="PS51163">
    <property type="entry name" value="YRDC"/>
    <property type="match status" value="1"/>
</dbReference>
<evidence type="ECO:0000256" key="14">
    <source>
        <dbReference type="PIRSR" id="PIRSR004930-1"/>
    </source>
</evidence>
<feature type="binding site" evidence="14">
    <location>
        <position position="133"/>
    </location>
    <ligand>
        <name>L-threonine</name>
        <dbReference type="ChEBI" id="CHEBI:57926"/>
    </ligand>
</feature>
<feature type="binding site" evidence="14">
    <location>
        <position position="187"/>
    </location>
    <ligand>
        <name>ATP</name>
        <dbReference type="ChEBI" id="CHEBI:30616"/>
    </ligand>
</feature>
<dbReference type="EMBL" id="JSVC01000019">
    <property type="protein sequence ID" value="KIC93594.1"/>
    <property type="molecule type" value="Genomic_DNA"/>
</dbReference>
<dbReference type="OrthoDB" id="9814580at2"/>
<dbReference type="STRING" id="1349421.OI18_16805"/>
<evidence type="ECO:0000256" key="10">
    <source>
        <dbReference type="ARBA" id="ARBA00022840"/>
    </source>
</evidence>
<dbReference type="GO" id="GO:0000049">
    <property type="term" value="F:tRNA binding"/>
    <property type="evidence" value="ECO:0007669"/>
    <property type="project" value="TreeGrafter"/>
</dbReference>
<dbReference type="Gene3D" id="3.90.870.10">
    <property type="entry name" value="DHBP synthase"/>
    <property type="match status" value="1"/>
</dbReference>
<comment type="caution">
    <text evidence="16">The sequence shown here is derived from an EMBL/GenBank/DDBJ whole genome shotgun (WGS) entry which is preliminary data.</text>
</comment>
<organism evidence="16 17">
    <name type="scientific">Flavihumibacter solisilvae</name>
    <dbReference type="NCBI Taxonomy" id="1349421"/>
    <lineage>
        <taxon>Bacteria</taxon>
        <taxon>Pseudomonadati</taxon>
        <taxon>Bacteroidota</taxon>
        <taxon>Chitinophagia</taxon>
        <taxon>Chitinophagales</taxon>
        <taxon>Chitinophagaceae</taxon>
        <taxon>Flavihumibacter</taxon>
    </lineage>
</organism>
<dbReference type="FunFam" id="3.90.870.10:FF:000009">
    <property type="entry name" value="Threonylcarbamoyl-AMP synthase, putative"/>
    <property type="match status" value="1"/>
</dbReference>
<dbReference type="PIRSF" id="PIRSF004930">
    <property type="entry name" value="Tln_factor_SUA5"/>
    <property type="match status" value="1"/>
</dbReference>
<feature type="binding site" evidence="14">
    <location>
        <position position="59"/>
    </location>
    <ligand>
        <name>ATP</name>
        <dbReference type="ChEBI" id="CHEBI:30616"/>
    </ligand>
</feature>
<comment type="similarity">
    <text evidence="2 13">Belongs to the SUA5 family.</text>
</comment>
<feature type="binding site" evidence="14">
    <location>
        <position position="224"/>
    </location>
    <ligand>
        <name>ATP</name>
        <dbReference type="ChEBI" id="CHEBI:30616"/>
    </ligand>
</feature>
<dbReference type="EC" id="2.7.7.87" evidence="3 13"/>
<evidence type="ECO:0000256" key="13">
    <source>
        <dbReference type="PIRNR" id="PIRNR004930"/>
    </source>
</evidence>
<evidence type="ECO:0000256" key="4">
    <source>
        <dbReference type="ARBA" id="ARBA00015492"/>
    </source>
</evidence>
<comment type="function">
    <text evidence="13">Required for the formation of a threonylcarbamoyl group on adenosine at position 37 (t(6)A37) in tRNAs that read codons beginning with adenine.</text>
</comment>
<keyword evidence="6 13" id="KW-0808">Transferase</keyword>
<dbReference type="GO" id="GO:0005737">
    <property type="term" value="C:cytoplasm"/>
    <property type="evidence" value="ECO:0007669"/>
    <property type="project" value="UniProtKB-SubCell"/>
</dbReference>
<proteinExistence type="inferred from homology"/>
<dbReference type="GO" id="GO:0005524">
    <property type="term" value="F:ATP binding"/>
    <property type="evidence" value="ECO:0007669"/>
    <property type="project" value="UniProtKB-UniRule"/>
</dbReference>
<feature type="domain" description="YrdC-like" evidence="15">
    <location>
        <begin position="5"/>
        <end position="191"/>
    </location>
</feature>
<evidence type="ECO:0000256" key="3">
    <source>
        <dbReference type="ARBA" id="ARBA00012584"/>
    </source>
</evidence>
<keyword evidence="8 13" id="KW-0548">Nucleotidyltransferase</keyword>
<dbReference type="NCBIfam" id="TIGR00057">
    <property type="entry name" value="L-threonylcarbamoyladenylate synthase"/>
    <property type="match status" value="1"/>
</dbReference>
<keyword evidence="9 13" id="KW-0547">Nucleotide-binding</keyword>
<feature type="binding site" evidence="14">
    <location>
        <position position="143"/>
    </location>
    <ligand>
        <name>ATP</name>
        <dbReference type="ChEBI" id="CHEBI:30616"/>
    </ligand>
</feature>
<accession>A0A0C1IT47</accession>
<dbReference type="InterPro" id="IPR017945">
    <property type="entry name" value="DHBP_synth_RibB-like_a/b_dom"/>
</dbReference>
<evidence type="ECO:0000256" key="5">
    <source>
        <dbReference type="ARBA" id="ARBA00022490"/>
    </source>
</evidence>